<evidence type="ECO:0000313" key="8">
    <source>
        <dbReference type="Proteomes" id="UP000183190"/>
    </source>
</evidence>
<accession>A0A1H6J2K6</accession>
<dbReference type="Proteomes" id="UP000183190">
    <property type="component" value="Unassembled WGS sequence"/>
</dbReference>
<evidence type="ECO:0000256" key="4">
    <source>
        <dbReference type="SAM" id="MobiDB-lite"/>
    </source>
</evidence>
<organism evidence="7 8">
    <name type="scientific">Ruminococcus flavefaciens</name>
    <dbReference type="NCBI Taxonomy" id="1265"/>
    <lineage>
        <taxon>Bacteria</taxon>
        <taxon>Bacillati</taxon>
        <taxon>Bacillota</taxon>
        <taxon>Clostridia</taxon>
        <taxon>Eubacteriales</taxon>
        <taxon>Oscillospiraceae</taxon>
        <taxon>Ruminococcus</taxon>
    </lineage>
</organism>
<evidence type="ECO:0000313" key="7">
    <source>
        <dbReference type="EMBL" id="SEH56270.1"/>
    </source>
</evidence>
<gene>
    <name evidence="7" type="ORF">SAMN02910265_01465</name>
</gene>
<dbReference type="AlphaFoldDB" id="A0A1H6J2K6"/>
<dbReference type="SUPFAM" id="SSF49384">
    <property type="entry name" value="Carbohydrate-binding domain"/>
    <property type="match status" value="1"/>
</dbReference>
<keyword evidence="3" id="KW-0677">Repeat</keyword>
<evidence type="ECO:0000256" key="3">
    <source>
        <dbReference type="ARBA" id="ARBA00022737"/>
    </source>
</evidence>
<dbReference type="Gene3D" id="2.60.40.680">
    <property type="match status" value="1"/>
</dbReference>
<evidence type="ECO:0000256" key="2">
    <source>
        <dbReference type="ARBA" id="ARBA00022525"/>
    </source>
</evidence>
<dbReference type="InterPro" id="IPR002102">
    <property type="entry name" value="Cohesin_dom"/>
</dbReference>
<dbReference type="EMBL" id="FNWV01000004">
    <property type="protein sequence ID" value="SEH56270.1"/>
    <property type="molecule type" value="Genomic_DNA"/>
</dbReference>
<feature type="domain" description="Cohesin" evidence="6">
    <location>
        <begin position="77"/>
        <end position="195"/>
    </location>
</feature>
<evidence type="ECO:0000259" key="6">
    <source>
        <dbReference type="Pfam" id="PF00963"/>
    </source>
</evidence>
<evidence type="ECO:0000256" key="5">
    <source>
        <dbReference type="SAM" id="SignalP"/>
    </source>
</evidence>
<feature type="region of interest" description="Disordered" evidence="4">
    <location>
        <begin position="28"/>
        <end position="53"/>
    </location>
</feature>
<dbReference type="GO" id="GO:0005576">
    <property type="term" value="C:extracellular region"/>
    <property type="evidence" value="ECO:0007669"/>
    <property type="project" value="UniProtKB-SubCell"/>
</dbReference>
<dbReference type="RefSeq" id="WP_074715906.1">
    <property type="nucleotide sequence ID" value="NZ_FNWV01000004.1"/>
</dbReference>
<protein>
    <submittedName>
        <fullName evidence="7">Cohesin domain-containing protein</fullName>
    </submittedName>
</protein>
<keyword evidence="2" id="KW-0964">Secreted</keyword>
<feature type="chain" id="PRO_5038573468" evidence="5">
    <location>
        <begin position="21"/>
        <end position="237"/>
    </location>
</feature>
<sequence length="237" mass="26335">MKHKFSAVLMALAMAAVCMTGCLDSDKKNGKNAEAETTTAAAEPVTDENGEEMSESMELMHIVFMDIPEAESGPLIKLSKTDAKPGEIAKVTVSVTGADKKWNMCGIHITYPDVLECQIEDEEDLTVEYEIGNAAKKNAAFIAMDWQKNLPEELIREHKRSVFFTTMFQDKVAGNDGDIATFFFKVPNDAQPGTVYNLGYYFNYTDAAKDMFRDIDSDSSFEKYAFEHLEGGSITVR</sequence>
<dbReference type="GO" id="GO:0000272">
    <property type="term" value="P:polysaccharide catabolic process"/>
    <property type="evidence" value="ECO:0007669"/>
    <property type="project" value="InterPro"/>
</dbReference>
<feature type="signal peptide" evidence="5">
    <location>
        <begin position="1"/>
        <end position="20"/>
    </location>
</feature>
<dbReference type="Pfam" id="PF00963">
    <property type="entry name" value="Cohesin"/>
    <property type="match status" value="1"/>
</dbReference>
<proteinExistence type="predicted"/>
<dbReference type="GO" id="GO:0030246">
    <property type="term" value="F:carbohydrate binding"/>
    <property type="evidence" value="ECO:0007669"/>
    <property type="project" value="InterPro"/>
</dbReference>
<dbReference type="InterPro" id="IPR008965">
    <property type="entry name" value="CBM2/CBM3_carb-bd_dom_sf"/>
</dbReference>
<reference evidence="7 8" key="1">
    <citation type="submission" date="2016-10" db="EMBL/GenBank/DDBJ databases">
        <authorList>
            <person name="de Groot N.N."/>
        </authorList>
    </citation>
    <scope>NUCLEOTIDE SEQUENCE [LARGE SCALE GENOMIC DNA]</scope>
    <source>
        <strain evidence="7 8">YAD2003</strain>
    </source>
</reference>
<comment type="subcellular location">
    <subcellularLocation>
        <location evidence="1">Secreted</location>
    </subcellularLocation>
</comment>
<evidence type="ECO:0000256" key="1">
    <source>
        <dbReference type="ARBA" id="ARBA00004613"/>
    </source>
</evidence>
<keyword evidence="5" id="KW-0732">Signal</keyword>
<name>A0A1H6J2K6_RUMFL</name>
<dbReference type="OrthoDB" id="1819589at2"/>